<dbReference type="SMART" id="SM00331">
    <property type="entry name" value="PP2C_SIG"/>
    <property type="match status" value="1"/>
</dbReference>
<dbReference type="EMBL" id="PPCV01000011">
    <property type="protein sequence ID" value="RXW31261.1"/>
    <property type="molecule type" value="Genomic_DNA"/>
</dbReference>
<dbReference type="Pfam" id="PF13672">
    <property type="entry name" value="PP2C_2"/>
    <property type="match status" value="1"/>
</dbReference>
<dbReference type="Gene3D" id="3.60.40.10">
    <property type="entry name" value="PPM-type phosphatase domain"/>
    <property type="match status" value="1"/>
</dbReference>
<dbReference type="InterPro" id="IPR001932">
    <property type="entry name" value="PPM-type_phosphatase-like_dom"/>
</dbReference>
<dbReference type="PROSITE" id="PS51746">
    <property type="entry name" value="PPM_2"/>
    <property type="match status" value="1"/>
</dbReference>
<evidence type="ECO:0000313" key="2">
    <source>
        <dbReference type="EMBL" id="RXW31261.1"/>
    </source>
</evidence>
<protein>
    <submittedName>
        <fullName evidence="2">Serine/threonine-protein phosphatase</fullName>
    </submittedName>
</protein>
<accession>A0A4Q2EDM8</accession>
<dbReference type="SMART" id="SM00332">
    <property type="entry name" value="PP2Cc"/>
    <property type="match status" value="1"/>
</dbReference>
<reference evidence="2 3" key="1">
    <citation type="submission" date="2018-01" db="EMBL/GenBank/DDBJ databases">
        <title>Lactibacter flavus gen. nov., sp. nov., a novel bacterium of the family Propionibacteriaceae isolated from raw milk and dairy products.</title>
        <authorList>
            <person name="Wenning M."/>
            <person name="Breitenwieser F."/>
            <person name="Huptas C."/>
            <person name="von Neubeck M."/>
            <person name="Busse H.-J."/>
            <person name="Scherer S."/>
        </authorList>
    </citation>
    <scope>NUCLEOTIDE SEQUENCE [LARGE SCALE GENOMIC DNA]</scope>
    <source>
        <strain evidence="2 3">VG341</strain>
    </source>
</reference>
<evidence type="ECO:0000259" key="1">
    <source>
        <dbReference type="PROSITE" id="PS51746"/>
    </source>
</evidence>
<dbReference type="Proteomes" id="UP000290624">
    <property type="component" value="Unassembled WGS sequence"/>
</dbReference>
<gene>
    <name evidence="2" type="ORF">C1706_13175</name>
</gene>
<name>A0A4Q2EDM8_9ACTN</name>
<keyword evidence="3" id="KW-1185">Reference proteome</keyword>
<dbReference type="RefSeq" id="WP_129459695.1">
    <property type="nucleotide sequence ID" value="NZ_PPCV01000011.1"/>
</dbReference>
<dbReference type="InterPro" id="IPR036457">
    <property type="entry name" value="PPM-type-like_dom_sf"/>
</dbReference>
<dbReference type="CDD" id="cd00143">
    <property type="entry name" value="PP2Cc"/>
    <property type="match status" value="1"/>
</dbReference>
<dbReference type="SUPFAM" id="SSF81606">
    <property type="entry name" value="PP2C-like"/>
    <property type="match status" value="1"/>
</dbReference>
<dbReference type="OrthoDB" id="9801841at2"/>
<comment type="caution">
    <text evidence="2">The sequence shown here is derived from an EMBL/GenBank/DDBJ whole genome shotgun (WGS) entry which is preliminary data.</text>
</comment>
<sequence>MIAWGARTDVGCVRAGNEDSYLATDGLWLVSDGMGGHAAGEVASRIVIDAFVPLARRTTVRVADLVAAVHCAHAAVCDYGASHLEARGLGATVTGVARVVVAGQPMWAILNVGDSRVYRLTDALLRRATVDHSETEELILEGVISVEEARTHHARNVITRSVGQGDALQPDLWLLPSAPAERFVVCSDGLNSELRDDDIRTICREHPAPQDAADALVEAALASGGRDNVTVIVLDAVSPA</sequence>
<organism evidence="2 3">
    <name type="scientific">Propioniciclava flava</name>
    <dbReference type="NCBI Taxonomy" id="2072026"/>
    <lineage>
        <taxon>Bacteria</taxon>
        <taxon>Bacillati</taxon>
        <taxon>Actinomycetota</taxon>
        <taxon>Actinomycetes</taxon>
        <taxon>Propionibacteriales</taxon>
        <taxon>Propionibacteriaceae</taxon>
        <taxon>Propioniciclava</taxon>
    </lineage>
</organism>
<dbReference type="AlphaFoldDB" id="A0A4Q2EDM8"/>
<feature type="domain" description="PPM-type phosphatase" evidence="1">
    <location>
        <begin position="3"/>
        <end position="236"/>
    </location>
</feature>
<evidence type="ECO:0000313" key="3">
    <source>
        <dbReference type="Proteomes" id="UP000290624"/>
    </source>
</evidence>
<proteinExistence type="predicted"/>